<feature type="domain" description="Tyr recombinase" evidence="6">
    <location>
        <begin position="193"/>
        <end position="380"/>
    </location>
</feature>
<dbReference type="InterPro" id="IPR011010">
    <property type="entry name" value="DNA_brk_join_enz"/>
</dbReference>
<dbReference type="InterPro" id="IPR053876">
    <property type="entry name" value="Phage_int_M"/>
</dbReference>
<dbReference type="Pfam" id="PF13356">
    <property type="entry name" value="Arm-DNA-bind_3"/>
    <property type="match status" value="1"/>
</dbReference>
<feature type="domain" description="Core-binding (CB)" evidence="7">
    <location>
        <begin position="88"/>
        <end position="165"/>
    </location>
</feature>
<keyword evidence="2" id="KW-0229">DNA integration</keyword>
<evidence type="ECO:0000256" key="3">
    <source>
        <dbReference type="ARBA" id="ARBA00023125"/>
    </source>
</evidence>
<dbReference type="InterPro" id="IPR025166">
    <property type="entry name" value="Integrase_DNA_bind_dom"/>
</dbReference>
<dbReference type="InterPro" id="IPR044068">
    <property type="entry name" value="CB"/>
</dbReference>
<accession>A0A1Y5NDT5</accession>
<dbReference type="PANTHER" id="PTHR30629">
    <property type="entry name" value="PROPHAGE INTEGRASE"/>
    <property type="match status" value="1"/>
</dbReference>
<dbReference type="InterPro" id="IPR050808">
    <property type="entry name" value="Phage_Integrase"/>
</dbReference>
<evidence type="ECO:0000313" key="9">
    <source>
        <dbReference type="Proteomes" id="UP000195893"/>
    </source>
</evidence>
<dbReference type="Pfam" id="PF22022">
    <property type="entry name" value="Phage_int_M"/>
    <property type="match status" value="1"/>
</dbReference>
<dbReference type="InterPro" id="IPR002104">
    <property type="entry name" value="Integrase_catalytic"/>
</dbReference>
<dbReference type="Gene3D" id="1.10.150.130">
    <property type="match status" value="1"/>
</dbReference>
<dbReference type="SUPFAM" id="SSF56349">
    <property type="entry name" value="DNA breaking-rejoining enzymes"/>
    <property type="match status" value="1"/>
</dbReference>
<keyword evidence="3 5" id="KW-0238">DNA-binding</keyword>
<comment type="similarity">
    <text evidence="1">Belongs to the 'phage' integrase family.</text>
</comment>
<dbReference type="RefSeq" id="WP_087582263.1">
    <property type="nucleotide sequence ID" value="NZ_NDYQ01000020.1"/>
</dbReference>
<evidence type="ECO:0000259" key="7">
    <source>
        <dbReference type="PROSITE" id="PS51900"/>
    </source>
</evidence>
<sequence>MPKILNISQVKKLTHDDKKLKNHSIDSTCSLYLACFDNGTKIYKMRTKSGYITIGRYEDISLAEARDMAKSMRKEKLGLVVKSKALGECFYEWLDIKIPHIDDEKTRQKRRKQINRVNKHILKPLGNKNISEITKQDILDATKGVSLESAKKILTTLRYVFKFARGNGFVKDISFLLEIIEDKRDIFVNKKVEHRKGITSELRLKEIITCVHEARINQVVKNMFFFNLLTAQRPHQIRELTWDRVDLQKGLIYFYEEQNKTGLNVRLPLSKQAIEILNFQRAINDNGKAVFKSPFNSRVSGQAFCDAVLLKTLKSIGINDLHAHGFRATFATFAIRANEGNKAMFEKRVIDEILLHTVGSDVDKAYFRDFNTSEQLRVLQWWDNFLFELCGFKFCQISL</sequence>
<keyword evidence="4" id="KW-0233">DNA recombination</keyword>
<evidence type="ECO:0000259" key="6">
    <source>
        <dbReference type="PROSITE" id="PS51898"/>
    </source>
</evidence>
<evidence type="ECO:0000313" key="8">
    <source>
        <dbReference type="EMBL" id="OUT16135.1"/>
    </source>
</evidence>
<dbReference type="AlphaFoldDB" id="A0A1Y5NDT5"/>
<evidence type="ECO:0000256" key="4">
    <source>
        <dbReference type="ARBA" id="ARBA00023172"/>
    </source>
</evidence>
<organism evidence="8 9">
    <name type="scientific">Campylobacter concisus</name>
    <dbReference type="NCBI Taxonomy" id="199"/>
    <lineage>
        <taxon>Bacteria</taxon>
        <taxon>Pseudomonadati</taxon>
        <taxon>Campylobacterota</taxon>
        <taxon>Epsilonproteobacteria</taxon>
        <taxon>Campylobacterales</taxon>
        <taxon>Campylobacteraceae</taxon>
        <taxon>Campylobacter</taxon>
    </lineage>
</organism>
<proteinExistence type="inferred from homology"/>
<dbReference type="Gene3D" id="1.10.443.10">
    <property type="entry name" value="Intergrase catalytic core"/>
    <property type="match status" value="1"/>
</dbReference>
<comment type="caution">
    <text evidence="8">The sequence shown here is derived from an EMBL/GenBank/DDBJ whole genome shotgun (WGS) entry which is preliminary data.</text>
</comment>
<evidence type="ECO:0000256" key="2">
    <source>
        <dbReference type="ARBA" id="ARBA00022908"/>
    </source>
</evidence>
<dbReference type="GO" id="GO:0003677">
    <property type="term" value="F:DNA binding"/>
    <property type="evidence" value="ECO:0007669"/>
    <property type="project" value="UniProtKB-UniRule"/>
</dbReference>
<dbReference type="InterPro" id="IPR010998">
    <property type="entry name" value="Integrase_recombinase_N"/>
</dbReference>
<evidence type="ECO:0008006" key="10">
    <source>
        <dbReference type="Google" id="ProtNLM"/>
    </source>
</evidence>
<dbReference type="Proteomes" id="UP000195893">
    <property type="component" value="Unassembled WGS sequence"/>
</dbReference>
<dbReference type="Pfam" id="PF00589">
    <property type="entry name" value="Phage_integrase"/>
    <property type="match status" value="1"/>
</dbReference>
<dbReference type="Gene3D" id="3.30.160.390">
    <property type="entry name" value="Integrase, DNA-binding domain"/>
    <property type="match status" value="1"/>
</dbReference>
<name>A0A1Y5NDT5_9BACT</name>
<dbReference type="InterPro" id="IPR013762">
    <property type="entry name" value="Integrase-like_cat_sf"/>
</dbReference>
<dbReference type="GO" id="GO:0006310">
    <property type="term" value="P:DNA recombination"/>
    <property type="evidence" value="ECO:0007669"/>
    <property type="project" value="UniProtKB-KW"/>
</dbReference>
<dbReference type="PANTHER" id="PTHR30629:SF2">
    <property type="entry name" value="PROPHAGE INTEGRASE INTS-RELATED"/>
    <property type="match status" value="1"/>
</dbReference>
<dbReference type="GO" id="GO:0015074">
    <property type="term" value="P:DNA integration"/>
    <property type="evidence" value="ECO:0007669"/>
    <property type="project" value="UniProtKB-KW"/>
</dbReference>
<evidence type="ECO:0000256" key="1">
    <source>
        <dbReference type="ARBA" id="ARBA00008857"/>
    </source>
</evidence>
<evidence type="ECO:0000256" key="5">
    <source>
        <dbReference type="PROSITE-ProRule" id="PRU01248"/>
    </source>
</evidence>
<dbReference type="PROSITE" id="PS51900">
    <property type="entry name" value="CB"/>
    <property type="match status" value="1"/>
</dbReference>
<gene>
    <name evidence="8" type="ORF">B9N60_10035</name>
</gene>
<dbReference type="EMBL" id="NDYQ01000020">
    <property type="protein sequence ID" value="OUT16135.1"/>
    <property type="molecule type" value="Genomic_DNA"/>
</dbReference>
<dbReference type="PROSITE" id="PS51898">
    <property type="entry name" value="TYR_RECOMBINASE"/>
    <property type="match status" value="1"/>
</dbReference>
<protein>
    <recommendedName>
        <fullName evidence="10">Integrase</fullName>
    </recommendedName>
</protein>
<reference evidence="8 9" key="1">
    <citation type="submission" date="2017-04" db="EMBL/GenBank/DDBJ databases">
        <title>Complete genome of Campylobacter concisus ATCC 33237T and draft genomes for an additional eight well characterized C. concisus strains.</title>
        <authorList>
            <person name="Cornelius A.J."/>
            <person name="Miller W.G."/>
            <person name="Lastovica A.J."/>
            <person name="On S.L."/>
            <person name="French N.P."/>
            <person name="Vandenberg O."/>
            <person name="Biggs P.J."/>
        </authorList>
    </citation>
    <scope>NUCLEOTIDE SEQUENCE [LARGE SCALE GENOMIC DNA]</scope>
    <source>
        <strain evidence="8 9">Lasto127.99</strain>
    </source>
</reference>
<dbReference type="InterPro" id="IPR038488">
    <property type="entry name" value="Integrase_DNA-bd_sf"/>
</dbReference>